<dbReference type="AlphaFoldDB" id="A0A0H4A0G4"/>
<organism evidence="1">
    <name type="scientific">Vibrio splendidus</name>
    <dbReference type="NCBI Taxonomy" id="29497"/>
    <lineage>
        <taxon>Bacteria</taxon>
        <taxon>Pseudomonadati</taxon>
        <taxon>Pseudomonadota</taxon>
        <taxon>Gammaproteobacteria</taxon>
        <taxon>Vibrionales</taxon>
        <taxon>Vibrionaceae</taxon>
        <taxon>Vibrio</taxon>
    </lineage>
</organism>
<proteinExistence type="predicted"/>
<dbReference type="EMBL" id="KP795638">
    <property type="protein sequence ID" value="AKN39211.1"/>
    <property type="molecule type" value="Genomic_DNA"/>
</dbReference>
<reference evidence="1" key="1">
    <citation type="journal article" date="2015" name="MBio">
        <title>Eco-Evolutionary Dynamics of Episomes among Ecologically Cohesive Bacterial Populations.</title>
        <authorList>
            <person name="Xue H."/>
            <person name="Cordero O.X."/>
            <person name="Camas F.M."/>
            <person name="Trimble W."/>
            <person name="Meyer F."/>
            <person name="Guglielmini J."/>
            <person name="Rocha E.P."/>
            <person name="Polz M.F."/>
        </authorList>
    </citation>
    <scope>NUCLEOTIDE SEQUENCE</scope>
    <source>
        <strain evidence="1">FF_1</strain>
    </source>
</reference>
<evidence type="ECO:0000313" key="1">
    <source>
        <dbReference type="EMBL" id="AKN39211.1"/>
    </source>
</evidence>
<sequence>MKTSQILELLRKASPTLQVKIQYKEYGALPVGKVYHEPPRTFLQEAKEEGVYSNVKGLLERLESIDATVPFDADLISGDDWNFQEVQSVLESEGKVLIQISDPVFD</sequence>
<dbReference type="RefSeq" id="WP_371712984.1">
    <property type="nucleotide sequence ID" value="NZ_JBGONW010000059.1"/>
</dbReference>
<name>A0A0H4A0G4_VIBSP</name>
<accession>A0A0H4A0G4</accession>
<protein>
    <submittedName>
        <fullName evidence="1">Uncharacterized protein</fullName>
    </submittedName>
</protein>